<gene>
    <name evidence="1" type="ORF">TBK1r_02850</name>
</gene>
<dbReference type="Proteomes" id="UP000318081">
    <property type="component" value="Chromosome"/>
</dbReference>
<proteinExistence type="predicted"/>
<evidence type="ECO:0008006" key="3">
    <source>
        <dbReference type="Google" id="ProtNLM"/>
    </source>
</evidence>
<name>A0ABX5XK84_9BACT</name>
<accession>A0ABX5XK84</accession>
<dbReference type="EMBL" id="CP036432">
    <property type="protein sequence ID" value="QDV81370.1"/>
    <property type="molecule type" value="Genomic_DNA"/>
</dbReference>
<protein>
    <recommendedName>
        <fullName evidence="3">DUF3991 domain-containing protein</fullName>
    </recommendedName>
</protein>
<organism evidence="1 2">
    <name type="scientific">Stieleria magnilauensis</name>
    <dbReference type="NCBI Taxonomy" id="2527963"/>
    <lineage>
        <taxon>Bacteria</taxon>
        <taxon>Pseudomonadati</taxon>
        <taxon>Planctomycetota</taxon>
        <taxon>Planctomycetia</taxon>
        <taxon>Pirellulales</taxon>
        <taxon>Pirellulaceae</taxon>
        <taxon>Stieleria</taxon>
    </lineage>
</organism>
<keyword evidence="2" id="KW-1185">Reference proteome</keyword>
<reference evidence="1 2" key="1">
    <citation type="submission" date="2019-02" db="EMBL/GenBank/DDBJ databases">
        <title>Deep-cultivation of Planctomycetes and their phenomic and genomic characterization uncovers novel biology.</title>
        <authorList>
            <person name="Wiegand S."/>
            <person name="Jogler M."/>
            <person name="Boedeker C."/>
            <person name="Pinto D."/>
            <person name="Vollmers J."/>
            <person name="Rivas-Marin E."/>
            <person name="Kohn T."/>
            <person name="Peeters S.H."/>
            <person name="Heuer A."/>
            <person name="Rast P."/>
            <person name="Oberbeckmann S."/>
            <person name="Bunk B."/>
            <person name="Jeske O."/>
            <person name="Meyerdierks A."/>
            <person name="Storesund J.E."/>
            <person name="Kallscheuer N."/>
            <person name="Luecker S."/>
            <person name="Lage O.M."/>
            <person name="Pohl T."/>
            <person name="Merkel B.J."/>
            <person name="Hornburger P."/>
            <person name="Mueller R.-W."/>
            <person name="Bruemmer F."/>
            <person name="Labrenz M."/>
            <person name="Spormann A.M."/>
            <person name="Op den Camp H."/>
            <person name="Overmann J."/>
            <person name="Amann R."/>
            <person name="Jetten M.S.M."/>
            <person name="Mascher T."/>
            <person name="Medema M.H."/>
            <person name="Devos D.P."/>
            <person name="Kaster A.-K."/>
            <person name="Ovreas L."/>
            <person name="Rohde M."/>
            <person name="Galperin M.Y."/>
            <person name="Jogler C."/>
        </authorList>
    </citation>
    <scope>NUCLEOTIDE SEQUENCE [LARGE SCALE GENOMIC DNA]</scope>
    <source>
        <strain evidence="1 2">TBK1r</strain>
    </source>
</reference>
<dbReference type="Pfam" id="PF13155">
    <property type="entry name" value="Toprim_2"/>
    <property type="match status" value="1"/>
</dbReference>
<evidence type="ECO:0000313" key="2">
    <source>
        <dbReference type="Proteomes" id="UP000318081"/>
    </source>
</evidence>
<dbReference type="Gene3D" id="3.40.1360.10">
    <property type="match status" value="1"/>
</dbReference>
<sequence>MFLYHRNCGNTTNFQSPRSQAVEISTRLVAIQGWISYSEWMDFLSRKDELDEFKTKINLCQFLASQGYQLDRRSSSRCSAVMKHGNGDKLIIARSESRTWIYFNVHGSDSGTIIDFVQREGIKLGEVRKRLRPWLGKAEIPIAKLPSVPLDLDPSKPDTAKVLAAWMNASSVEASNRFLLQRQIPARVFCHPRVVDQIRVDDRQNVLFGHWSHDGLSGYEVKNRSRDGRSFTGFAPGGTKGLFFTTPENSDSILTFCETAIDLLSLVALRGIEGNRLMSVGGQVSPLQLDLILAAVKKMPSDSQIRLAMDNDEAGRGLADRIANHLYENGILPTRIIEDWPATPGADWNDELCNKMKQSMEPTSP</sequence>
<evidence type="ECO:0000313" key="1">
    <source>
        <dbReference type="EMBL" id="QDV81370.1"/>
    </source>
</evidence>